<dbReference type="KEGG" id="apt:APA01_02990"/>
<gene>
    <name evidence="1" type="ordered locus">APA01_02990</name>
</gene>
<reference evidence="1 2" key="1">
    <citation type="journal article" date="2009" name="Nucleic Acids Res.">
        <title>Whole-genome analyses reveal genetic instability of Acetobacter pasteurianus.</title>
        <authorList>
            <person name="Azuma Y."/>
            <person name="Hosoyama A."/>
            <person name="Matsutani M."/>
            <person name="Furuya N."/>
            <person name="Horikawa H."/>
            <person name="Harada T."/>
            <person name="Hirakawa H."/>
            <person name="Kuhara S."/>
            <person name="Matsushita K."/>
            <person name="Fujita N."/>
            <person name="Shirai M."/>
        </authorList>
    </citation>
    <scope>NUCLEOTIDE SEQUENCE [LARGE SCALE GENOMIC DNA]</scope>
    <source>
        <strain evidence="2">NBRC 105184 / IFO 3283-01</strain>
    </source>
</reference>
<protein>
    <submittedName>
        <fullName evidence="1">Uncharacterized protein</fullName>
    </submittedName>
</protein>
<dbReference type="EMBL" id="AP011121">
    <property type="protein sequence ID" value="BAH98451.1"/>
    <property type="molecule type" value="Genomic_DNA"/>
</dbReference>
<dbReference type="PATRIC" id="fig|634452.3.peg.306"/>
<organism evidence="1 2">
    <name type="scientific">Acetobacter pasteurianus (strain NBRC 105184 / IFO 3283-01)</name>
    <dbReference type="NCBI Taxonomy" id="634452"/>
    <lineage>
        <taxon>Bacteria</taxon>
        <taxon>Pseudomonadati</taxon>
        <taxon>Pseudomonadota</taxon>
        <taxon>Alphaproteobacteria</taxon>
        <taxon>Acetobacterales</taxon>
        <taxon>Acetobacteraceae</taxon>
        <taxon>Acetobacter</taxon>
    </lineage>
</organism>
<accession>C7JC34</accession>
<evidence type="ECO:0000313" key="1">
    <source>
        <dbReference type="EMBL" id="BAH98451.1"/>
    </source>
</evidence>
<sequence>MQKTGKACSSLGLPEKGWCLSKRVLGQTLCFLWVAATRLRATHCVEFLLAEFTVACRVYRQQATLRLSG</sequence>
<dbReference type="Proteomes" id="UP000000948">
    <property type="component" value="Chromosome"/>
</dbReference>
<dbReference type="AlphaFoldDB" id="C7JC34"/>
<dbReference type="BioCyc" id="APAS634452:APA01_RS01505-MONOMER"/>
<name>C7JC34_ACEP3</name>
<evidence type="ECO:0000313" key="2">
    <source>
        <dbReference type="Proteomes" id="UP000000948"/>
    </source>
</evidence>
<dbReference type="HOGENOM" id="CLU_2766354_0_0_5"/>
<proteinExistence type="predicted"/>